<name>A0A1V9XUB5_9ACAR</name>
<dbReference type="OrthoDB" id="405996at2759"/>
<dbReference type="Proteomes" id="UP000192247">
    <property type="component" value="Unassembled WGS sequence"/>
</dbReference>
<evidence type="ECO:0000313" key="1">
    <source>
        <dbReference type="EMBL" id="OQR76958.1"/>
    </source>
</evidence>
<dbReference type="AlphaFoldDB" id="A0A1V9XUB5"/>
<gene>
    <name evidence="1" type="ORF">BIW11_07440</name>
</gene>
<dbReference type="EMBL" id="MNPL01004117">
    <property type="protein sequence ID" value="OQR76958.1"/>
    <property type="molecule type" value="Genomic_DNA"/>
</dbReference>
<reference evidence="1 2" key="1">
    <citation type="journal article" date="2017" name="Gigascience">
        <title>Draft genome of the honey bee ectoparasitic mite, Tropilaelaps mercedesae, is shaped by the parasitic life history.</title>
        <authorList>
            <person name="Dong X."/>
            <person name="Armstrong S.D."/>
            <person name="Xia D."/>
            <person name="Makepeace B.L."/>
            <person name="Darby A.C."/>
            <person name="Kadowaki T."/>
        </authorList>
    </citation>
    <scope>NUCLEOTIDE SEQUENCE [LARGE SCALE GENOMIC DNA]</scope>
    <source>
        <strain evidence="1">Wuxi-XJTLU</strain>
    </source>
</reference>
<comment type="caution">
    <text evidence="1">The sequence shown here is derived from an EMBL/GenBank/DDBJ whole genome shotgun (WGS) entry which is preliminary data.</text>
</comment>
<protein>
    <submittedName>
        <fullName evidence="1">Suppressor of actin-like</fullName>
    </submittedName>
</protein>
<feature type="non-terminal residue" evidence="1">
    <location>
        <position position="59"/>
    </location>
</feature>
<evidence type="ECO:0000313" key="2">
    <source>
        <dbReference type="Proteomes" id="UP000192247"/>
    </source>
</evidence>
<keyword evidence="2" id="KW-1185">Reference proteome</keyword>
<proteinExistence type="predicted"/>
<dbReference type="STRING" id="418985.A0A1V9XUB5"/>
<dbReference type="InParanoid" id="A0A1V9XUB5"/>
<accession>A0A1V9XUB5</accession>
<organism evidence="1 2">
    <name type="scientific">Tropilaelaps mercedesae</name>
    <dbReference type="NCBI Taxonomy" id="418985"/>
    <lineage>
        <taxon>Eukaryota</taxon>
        <taxon>Metazoa</taxon>
        <taxon>Ecdysozoa</taxon>
        <taxon>Arthropoda</taxon>
        <taxon>Chelicerata</taxon>
        <taxon>Arachnida</taxon>
        <taxon>Acari</taxon>
        <taxon>Parasitiformes</taxon>
        <taxon>Mesostigmata</taxon>
        <taxon>Gamasina</taxon>
        <taxon>Dermanyssoidea</taxon>
        <taxon>Laelapidae</taxon>
        <taxon>Tropilaelaps</taxon>
    </lineage>
</organism>
<sequence>MEVLCSPTAYILVNGEHSLWCSRVDGSLTPRRVCSLAELTDPQCLGVIYGIVGKFQPTS</sequence>